<protein>
    <recommendedName>
        <fullName evidence="4">HdeD protein</fullName>
    </recommendedName>
</protein>
<dbReference type="HOGENOM" id="CLU_091585_2_2_5"/>
<dbReference type="Proteomes" id="UP000006230">
    <property type="component" value="Unassembled WGS sequence"/>
</dbReference>
<keyword evidence="1" id="KW-0472">Membrane</keyword>
<accession>Q0FMY0</accession>
<gene>
    <name evidence="2" type="ORF">R2601_18008</name>
</gene>
<evidence type="ECO:0008006" key="4">
    <source>
        <dbReference type="Google" id="ProtNLM"/>
    </source>
</evidence>
<feature type="transmembrane region" description="Helical" evidence="1">
    <location>
        <begin position="47"/>
        <end position="67"/>
    </location>
</feature>
<reference evidence="2 3" key="1">
    <citation type="journal article" date="2010" name="J. Bacteriol.">
        <title>Genome sequences of Pelagibaca bermudensis HTCC2601T and Maritimibacter alkaliphilus HTCC2654T, the type strains of two marine Roseobacter genera.</title>
        <authorList>
            <person name="Thrash J.C."/>
            <person name="Cho J.C."/>
            <person name="Ferriera S."/>
            <person name="Johnson J."/>
            <person name="Vergin K.L."/>
            <person name="Giovannoni S.J."/>
        </authorList>
    </citation>
    <scope>NUCLEOTIDE SEQUENCE [LARGE SCALE GENOMIC DNA]</scope>
    <source>
        <strain evidence="3">DSM 26914 / JCM 13377 / KCTC 12554 / HTCC2601</strain>
    </source>
</reference>
<dbReference type="PANTHER" id="PTHR34989:SF1">
    <property type="entry name" value="PROTEIN HDED"/>
    <property type="match status" value="1"/>
</dbReference>
<dbReference type="STRING" id="314265.R2601_18008"/>
<dbReference type="eggNOG" id="COG3247">
    <property type="taxonomic scope" value="Bacteria"/>
</dbReference>
<sequence length="164" mass="17429">MLIIGGFFALMNPFVATVAAEQMAAWIFIFGGVLQFFAAFKAGGWGARLFGLLLGVAYVVLGFSLLYHPLAGIVTLTVMAAIMFLVNGVLKIVFAFSLRGSGFFWLSLLSGVISVVLAVMVFGNFLAASVSLLGILLAIELISSGMTMLSYGFYVRKHPEADAA</sequence>
<feature type="transmembrane region" description="Helical" evidence="1">
    <location>
        <begin position="103"/>
        <end position="126"/>
    </location>
</feature>
<evidence type="ECO:0000313" key="2">
    <source>
        <dbReference type="EMBL" id="EAU45522.1"/>
    </source>
</evidence>
<dbReference type="Pfam" id="PF03729">
    <property type="entry name" value="DUF308"/>
    <property type="match status" value="1"/>
</dbReference>
<organism evidence="2 3">
    <name type="scientific">Salipiger bermudensis (strain DSM 26914 / JCM 13377 / KCTC 12554 / HTCC2601)</name>
    <name type="common">Pelagibaca bermudensis</name>
    <dbReference type="NCBI Taxonomy" id="314265"/>
    <lineage>
        <taxon>Bacteria</taxon>
        <taxon>Pseudomonadati</taxon>
        <taxon>Pseudomonadota</taxon>
        <taxon>Alphaproteobacteria</taxon>
        <taxon>Rhodobacterales</taxon>
        <taxon>Roseobacteraceae</taxon>
        <taxon>Salipiger</taxon>
    </lineage>
</organism>
<dbReference type="GO" id="GO:0005886">
    <property type="term" value="C:plasma membrane"/>
    <property type="evidence" value="ECO:0007669"/>
    <property type="project" value="TreeGrafter"/>
</dbReference>
<dbReference type="InterPro" id="IPR005325">
    <property type="entry name" value="DUF308_memb"/>
</dbReference>
<feature type="transmembrane region" description="Helical" evidence="1">
    <location>
        <begin position="132"/>
        <end position="154"/>
    </location>
</feature>
<feature type="transmembrane region" description="Helical" evidence="1">
    <location>
        <begin position="23"/>
        <end position="40"/>
    </location>
</feature>
<keyword evidence="1" id="KW-1133">Transmembrane helix</keyword>
<proteinExistence type="predicted"/>
<keyword evidence="1" id="KW-0812">Transmembrane</keyword>
<comment type="caution">
    <text evidence="2">The sequence shown here is derived from an EMBL/GenBank/DDBJ whole genome shotgun (WGS) entry which is preliminary data.</text>
</comment>
<name>Q0FMY0_SALBH</name>
<evidence type="ECO:0000313" key="3">
    <source>
        <dbReference type="Proteomes" id="UP000006230"/>
    </source>
</evidence>
<dbReference type="AlphaFoldDB" id="Q0FMY0"/>
<dbReference type="EMBL" id="AATQ01000025">
    <property type="protein sequence ID" value="EAU45522.1"/>
    <property type="molecule type" value="Genomic_DNA"/>
</dbReference>
<dbReference type="InterPro" id="IPR052712">
    <property type="entry name" value="Acid_resist_chaperone_HdeD"/>
</dbReference>
<keyword evidence="3" id="KW-1185">Reference proteome</keyword>
<feature type="transmembrane region" description="Helical" evidence="1">
    <location>
        <begin position="73"/>
        <end position="96"/>
    </location>
</feature>
<evidence type="ECO:0000256" key="1">
    <source>
        <dbReference type="SAM" id="Phobius"/>
    </source>
</evidence>
<dbReference type="PANTHER" id="PTHR34989">
    <property type="entry name" value="PROTEIN HDED"/>
    <property type="match status" value="1"/>
</dbReference>